<evidence type="ECO:0000259" key="12">
    <source>
        <dbReference type="PROSITE" id="PS51044"/>
    </source>
</evidence>
<comment type="subcellular location">
    <subcellularLocation>
        <location evidence="1">Nucleus</location>
    </subcellularLocation>
</comment>
<dbReference type="Proteomes" id="UP000014480">
    <property type="component" value="Unassembled WGS sequence"/>
</dbReference>
<comment type="caution">
    <text evidence="13">The sequence shown here is derived from an EMBL/GenBank/DDBJ whole genome shotgun (WGS) entry which is preliminary data.</text>
</comment>
<evidence type="ECO:0000256" key="9">
    <source>
        <dbReference type="ARBA" id="ARBA00023242"/>
    </source>
</evidence>
<dbReference type="STRING" id="1213857.A0A484FH62"/>
<dbReference type="GO" id="GO:0061665">
    <property type="term" value="F:SUMO ligase activity"/>
    <property type="evidence" value="ECO:0007669"/>
    <property type="project" value="TreeGrafter"/>
</dbReference>
<feature type="compositionally biased region" description="Basic and acidic residues" evidence="11">
    <location>
        <begin position="365"/>
        <end position="374"/>
    </location>
</feature>
<evidence type="ECO:0000313" key="14">
    <source>
        <dbReference type="Proteomes" id="UP000014480"/>
    </source>
</evidence>
<evidence type="ECO:0000256" key="3">
    <source>
        <dbReference type="ARBA" id="ARBA00008212"/>
    </source>
</evidence>
<comment type="pathway">
    <text evidence="2">Protein modification; protein sumoylation.</text>
</comment>
<dbReference type="PROSITE" id="PS51044">
    <property type="entry name" value="ZF_SP_RING"/>
    <property type="match status" value="1"/>
</dbReference>
<keyword evidence="4" id="KW-0808">Transferase</keyword>
<feature type="compositionally biased region" description="Acidic residues" evidence="11">
    <location>
        <begin position="534"/>
        <end position="548"/>
    </location>
</feature>
<dbReference type="InterPro" id="IPR013083">
    <property type="entry name" value="Znf_RING/FYVE/PHD"/>
</dbReference>
<evidence type="ECO:0000256" key="5">
    <source>
        <dbReference type="ARBA" id="ARBA00022723"/>
    </source>
</evidence>
<reference evidence="14" key="2">
    <citation type="journal article" date="2019" name="Mol. Plant Microbe Interact.">
        <title>Genome sequence resources for four phytopathogenic fungi from the Colletotrichum orbiculare species complex.</title>
        <authorList>
            <person name="Gan P."/>
            <person name="Tsushima A."/>
            <person name="Narusaka M."/>
            <person name="Narusaka Y."/>
            <person name="Takano Y."/>
            <person name="Kubo Y."/>
            <person name="Shirasu K."/>
        </authorList>
    </citation>
    <scope>GENOME REANNOTATION</scope>
    <source>
        <strain evidence="14">104-T / ATCC 96160 / CBS 514.97 / LARS 414 / MAFF 240422</strain>
    </source>
</reference>
<dbReference type="InterPro" id="IPR026846">
    <property type="entry name" value="Nse2(Mms21)"/>
</dbReference>
<reference evidence="14" key="1">
    <citation type="journal article" date="2013" name="New Phytol.">
        <title>Comparative genomic and transcriptomic analyses reveal the hemibiotrophic stage shift of Colletotrichum fungi.</title>
        <authorList>
            <person name="Gan P."/>
            <person name="Ikeda K."/>
            <person name="Irieda H."/>
            <person name="Narusaka M."/>
            <person name="O'Connell R.J."/>
            <person name="Narusaka Y."/>
            <person name="Takano Y."/>
            <person name="Kubo Y."/>
            <person name="Shirasu K."/>
        </authorList>
    </citation>
    <scope>NUCLEOTIDE SEQUENCE [LARGE SCALE GENOMIC DNA]</scope>
    <source>
        <strain evidence="14">104-T / ATCC 96160 / CBS 514.97 / LARS 414 / MAFF 240422</strain>
    </source>
</reference>
<evidence type="ECO:0000256" key="4">
    <source>
        <dbReference type="ARBA" id="ARBA00022679"/>
    </source>
</evidence>
<feature type="domain" description="SP-RING-type" evidence="12">
    <location>
        <begin position="648"/>
        <end position="731"/>
    </location>
</feature>
<dbReference type="InterPro" id="IPR004181">
    <property type="entry name" value="Znf_MIZ"/>
</dbReference>
<dbReference type="GO" id="GO:0000724">
    <property type="term" value="P:double-strand break repair via homologous recombination"/>
    <property type="evidence" value="ECO:0007669"/>
    <property type="project" value="InterPro"/>
</dbReference>
<evidence type="ECO:0000313" key="13">
    <source>
        <dbReference type="EMBL" id="TDZ17004.1"/>
    </source>
</evidence>
<keyword evidence="8" id="KW-0862">Zinc</keyword>
<name>A0A484FH62_COLOR</name>
<feature type="region of interest" description="Disordered" evidence="11">
    <location>
        <begin position="628"/>
        <end position="648"/>
    </location>
</feature>
<organism evidence="13 14">
    <name type="scientific">Colletotrichum orbiculare (strain 104-T / ATCC 96160 / CBS 514.97 / LARS 414 / MAFF 240422)</name>
    <name type="common">Cucumber anthracnose fungus</name>
    <name type="synonym">Colletotrichum lagenarium</name>
    <dbReference type="NCBI Taxonomy" id="1213857"/>
    <lineage>
        <taxon>Eukaryota</taxon>
        <taxon>Fungi</taxon>
        <taxon>Dikarya</taxon>
        <taxon>Ascomycota</taxon>
        <taxon>Pezizomycotina</taxon>
        <taxon>Sordariomycetes</taxon>
        <taxon>Hypocreomycetidae</taxon>
        <taxon>Glomerellales</taxon>
        <taxon>Glomerellaceae</taxon>
        <taxon>Colletotrichum</taxon>
        <taxon>Colletotrichum orbiculare species complex</taxon>
    </lineage>
</organism>
<evidence type="ECO:0000256" key="8">
    <source>
        <dbReference type="ARBA" id="ARBA00022833"/>
    </source>
</evidence>
<keyword evidence="6 10" id="KW-0863">Zinc-finger</keyword>
<evidence type="ECO:0000256" key="7">
    <source>
        <dbReference type="ARBA" id="ARBA00022786"/>
    </source>
</evidence>
<dbReference type="Pfam" id="PF11789">
    <property type="entry name" value="zf-Nse"/>
    <property type="match status" value="1"/>
</dbReference>
<evidence type="ECO:0000256" key="1">
    <source>
        <dbReference type="ARBA" id="ARBA00004123"/>
    </source>
</evidence>
<keyword evidence="7" id="KW-0833">Ubl conjugation pathway</keyword>
<feature type="region of interest" description="Disordered" evidence="11">
    <location>
        <begin position="514"/>
        <end position="554"/>
    </location>
</feature>
<dbReference type="GO" id="GO:0016874">
    <property type="term" value="F:ligase activity"/>
    <property type="evidence" value="ECO:0007669"/>
    <property type="project" value="UniProtKB-KW"/>
</dbReference>
<dbReference type="AlphaFoldDB" id="A0A484FH62"/>
<feature type="region of interest" description="Disordered" evidence="11">
    <location>
        <begin position="360"/>
        <end position="392"/>
    </location>
</feature>
<gene>
    <name evidence="13" type="primary">nse2</name>
    <name evidence="13" type="ORF">Cob_v010032</name>
</gene>
<evidence type="ECO:0000256" key="11">
    <source>
        <dbReference type="SAM" id="MobiDB-lite"/>
    </source>
</evidence>
<dbReference type="UniPathway" id="UPA00886"/>
<dbReference type="GO" id="GO:0016925">
    <property type="term" value="P:protein sumoylation"/>
    <property type="evidence" value="ECO:0007669"/>
    <property type="project" value="UniProtKB-UniPathway"/>
</dbReference>
<dbReference type="OrthoDB" id="26899at2759"/>
<dbReference type="PANTHER" id="PTHR21330:SF1">
    <property type="entry name" value="E3 SUMO-PROTEIN LIGASE NSE2"/>
    <property type="match status" value="1"/>
</dbReference>
<keyword evidence="5" id="KW-0479">Metal-binding</keyword>
<protein>
    <submittedName>
        <fullName evidence="13">E3 SUMO-protein ligase nse2</fullName>
    </submittedName>
</protein>
<dbReference type="Gene3D" id="3.30.40.10">
    <property type="entry name" value="Zinc/RING finger domain, C3HC4 (zinc finger)"/>
    <property type="match status" value="1"/>
</dbReference>
<dbReference type="SUPFAM" id="SSF57850">
    <property type="entry name" value="RING/U-box"/>
    <property type="match status" value="1"/>
</dbReference>
<dbReference type="PANTHER" id="PTHR21330">
    <property type="entry name" value="E3 SUMO-PROTEIN LIGASE NSE2"/>
    <property type="match status" value="1"/>
</dbReference>
<dbReference type="GO" id="GO:0008270">
    <property type="term" value="F:zinc ion binding"/>
    <property type="evidence" value="ECO:0007669"/>
    <property type="project" value="UniProtKB-KW"/>
</dbReference>
<accession>A0A484FH62</accession>
<keyword evidence="13" id="KW-0436">Ligase</keyword>
<evidence type="ECO:0000256" key="10">
    <source>
        <dbReference type="PROSITE-ProRule" id="PRU00452"/>
    </source>
</evidence>
<feature type="compositionally biased region" description="Basic residues" evidence="11">
    <location>
        <begin position="758"/>
        <end position="769"/>
    </location>
</feature>
<feature type="region of interest" description="Disordered" evidence="11">
    <location>
        <begin position="230"/>
        <end position="251"/>
    </location>
</feature>
<dbReference type="GO" id="GO:0005634">
    <property type="term" value="C:nucleus"/>
    <property type="evidence" value="ECO:0007669"/>
    <property type="project" value="UniProtKB-SubCell"/>
</dbReference>
<dbReference type="EMBL" id="AMCV02000032">
    <property type="protein sequence ID" value="TDZ17004.1"/>
    <property type="molecule type" value="Genomic_DNA"/>
</dbReference>
<evidence type="ECO:0000256" key="6">
    <source>
        <dbReference type="ARBA" id="ARBA00022771"/>
    </source>
</evidence>
<dbReference type="CDD" id="cd16651">
    <property type="entry name" value="SPL-RING_NSE2"/>
    <property type="match status" value="1"/>
</dbReference>
<keyword evidence="9" id="KW-0539">Nucleus</keyword>
<comment type="similarity">
    <text evidence="3">Belongs to the NSE2 family.</text>
</comment>
<proteinExistence type="inferred from homology"/>
<sequence length="777" mass="88405">MAELFKASLRPVSPEHTNIVKEICREVDHLDNNSETMQIITSQNHEPLRTPMLILVLKELNQKLDARATAIQALADVQKDVDIAILAVDPTRFAARLLCHDIPPPSTADIGKQLERWELLRGNLYRKCMQLREEVDHINELVLRVSTLLCEPAVMEEPIRVRKGCRCKGREEKPLNEHLGAPFPEFVEEVEEAMTAEEAREELNATLDWLVRVSEAAKVKRRHIANRRNINAGRNKMQSKSAQRGVDEVSPCERKATLRERYLRMENTTQRDVDDDVEREEQQMSDEQILKGMTQDIQYHSLEHMLGSRLNLDDASSYGGCVEEASEQTIKPIKPIKKVNGREGKGKGRASTAINVHLSPSHMPVLERRRPTQRRERRASPSSSAGALPDYEPLACPLTDEAKRAIAELSNARDTHRYQKHIKSSIQHLGKAVAEINDAARDRHEWIARMAAKRAETGIEAKTQREEDVEAHTEMLEAEVPRLTAEAEAAMRDLIDRQVQLDDDKAALAETVDYFQRLPPPPSRQQQRRRRVAEDEDGQEQEAEDDDAPPPPEKSVIDALREQRADKTLAYQNMTPHQRYAVQNDYAHFKKLLHDAANGDSGAPLPNAKRWFDNDGNPVMPRLSSFKDIKADGQRGNAAGGGNDDEDEDEDLVIAGEVRDYRCPLSLQELKEPYSNNVCSHTYEKQWIVDMLRKSANRRAQCVVAGCDKEFSLDDFFFDQVILRKMERAKQQQRLAEEEGSSSAEEGNNDDDDEPREVKRKGRRTGNVKRKVEEIDD</sequence>
<dbReference type="GO" id="GO:0030915">
    <property type="term" value="C:Smc5-Smc6 complex"/>
    <property type="evidence" value="ECO:0007669"/>
    <property type="project" value="InterPro"/>
</dbReference>
<evidence type="ECO:0000256" key="2">
    <source>
        <dbReference type="ARBA" id="ARBA00004718"/>
    </source>
</evidence>
<keyword evidence="14" id="KW-1185">Reference proteome</keyword>
<feature type="region of interest" description="Disordered" evidence="11">
    <location>
        <begin position="730"/>
        <end position="777"/>
    </location>
</feature>